<dbReference type="PANTHER" id="PTHR47572">
    <property type="entry name" value="LIPOPROTEIN-RELATED"/>
    <property type="match status" value="1"/>
</dbReference>
<comment type="caution">
    <text evidence="4">The sequence shown here is derived from an EMBL/GenBank/DDBJ whole genome shotgun (WGS) entry which is preliminary data.</text>
</comment>
<dbReference type="Proteomes" id="UP001273505">
    <property type="component" value="Unassembled WGS sequence"/>
</dbReference>
<evidence type="ECO:0000259" key="3">
    <source>
        <dbReference type="Pfam" id="PF08450"/>
    </source>
</evidence>
<dbReference type="EMBL" id="JAXAFO010000004">
    <property type="protein sequence ID" value="MDX6848375.1"/>
    <property type="molecule type" value="Genomic_DNA"/>
</dbReference>
<evidence type="ECO:0000313" key="4">
    <source>
        <dbReference type="EMBL" id="MDX6848375.1"/>
    </source>
</evidence>
<proteinExistence type="predicted"/>
<organism evidence="4 5">
    <name type="scientific">Gilvimarinus gilvus</name>
    <dbReference type="NCBI Taxonomy" id="3058038"/>
    <lineage>
        <taxon>Bacteria</taxon>
        <taxon>Pseudomonadati</taxon>
        <taxon>Pseudomonadota</taxon>
        <taxon>Gammaproteobacteria</taxon>
        <taxon>Cellvibrionales</taxon>
        <taxon>Cellvibrionaceae</taxon>
        <taxon>Gilvimarinus</taxon>
    </lineage>
</organism>
<sequence length="317" mass="33736">MSLKKLSVLVLPFLAVSACAQHNDMPQTAAVCSVKSGAAPQGQLRPERIQIANNAAVGLYEGPVWKDGVLYFSHFLFTDGFPSKVMAYDGDTLKVAIDDSGSNGLALDQTGALIAGTHKYKAVSRLDVGSGERTALAEEFAGNVFNSPNDLTVSRAGTLYFTDPDFQTRAAPGGQPVTGVYEVSDGQVRLIDKTIANPNGISLSPDEATLYVAGGGNHGYVRAYDLTTDFPYVQSQFLAPVTVPDGMAVDCMGNVYVTEHTTRRLRVISPEGEEIASADFDANVTNAAFGGEDMKTLFITGKGSLWKIDMDIAGMPY</sequence>
<reference evidence="4 5" key="1">
    <citation type="submission" date="2023-11" db="EMBL/GenBank/DDBJ databases">
        <title>Gilvimarinus fulvus sp. nov., isolated from the surface of Kelp.</title>
        <authorList>
            <person name="Sun Y.Y."/>
            <person name="Gong Y."/>
            <person name="Du Z.J."/>
        </authorList>
    </citation>
    <scope>NUCLEOTIDE SEQUENCE [LARGE SCALE GENOMIC DNA]</scope>
    <source>
        <strain evidence="4 5">SDUM040013</strain>
    </source>
</reference>
<keyword evidence="1" id="KW-0378">Hydrolase</keyword>
<dbReference type="SUPFAM" id="SSF63829">
    <property type="entry name" value="Calcium-dependent phosphotriesterase"/>
    <property type="match status" value="1"/>
</dbReference>
<dbReference type="InterPro" id="IPR013658">
    <property type="entry name" value="SGL"/>
</dbReference>
<dbReference type="InterPro" id="IPR005511">
    <property type="entry name" value="SMP-30"/>
</dbReference>
<dbReference type="PROSITE" id="PS51257">
    <property type="entry name" value="PROKAR_LIPOPROTEIN"/>
    <property type="match status" value="1"/>
</dbReference>
<dbReference type="PRINTS" id="PR01790">
    <property type="entry name" value="SMP30FAMILY"/>
</dbReference>
<evidence type="ECO:0000256" key="2">
    <source>
        <dbReference type="SAM" id="SignalP"/>
    </source>
</evidence>
<dbReference type="Gene3D" id="2.120.10.30">
    <property type="entry name" value="TolB, C-terminal domain"/>
    <property type="match status" value="1"/>
</dbReference>
<keyword evidence="2" id="KW-0732">Signal</keyword>
<feature type="signal peptide" evidence="2">
    <location>
        <begin position="1"/>
        <end position="20"/>
    </location>
</feature>
<dbReference type="RefSeq" id="WP_302721221.1">
    <property type="nucleotide sequence ID" value="NZ_JAULRU010000264.1"/>
</dbReference>
<dbReference type="PANTHER" id="PTHR47572:SF4">
    <property type="entry name" value="LACTONASE DRP35"/>
    <property type="match status" value="1"/>
</dbReference>
<evidence type="ECO:0000256" key="1">
    <source>
        <dbReference type="ARBA" id="ARBA00022801"/>
    </source>
</evidence>
<accession>A0ABU4RU25</accession>
<gene>
    <name evidence="4" type="ORF">SCD92_03320</name>
</gene>
<protein>
    <submittedName>
        <fullName evidence="4">SMP-30/gluconolactonase/LRE family protein</fullName>
    </submittedName>
</protein>
<dbReference type="Pfam" id="PF08450">
    <property type="entry name" value="SGL"/>
    <property type="match status" value="1"/>
</dbReference>
<evidence type="ECO:0000313" key="5">
    <source>
        <dbReference type="Proteomes" id="UP001273505"/>
    </source>
</evidence>
<dbReference type="InterPro" id="IPR011042">
    <property type="entry name" value="6-blade_b-propeller_TolB-like"/>
</dbReference>
<feature type="domain" description="SMP-30/Gluconolactonase/LRE-like region" evidence="3">
    <location>
        <begin position="61"/>
        <end position="300"/>
    </location>
</feature>
<name>A0ABU4RU25_9GAMM</name>
<dbReference type="InterPro" id="IPR051262">
    <property type="entry name" value="SMP-30/CGR1_Lactonase"/>
</dbReference>
<feature type="chain" id="PRO_5047494968" evidence="2">
    <location>
        <begin position="21"/>
        <end position="317"/>
    </location>
</feature>
<keyword evidence="5" id="KW-1185">Reference proteome</keyword>